<dbReference type="SUPFAM" id="SSF51445">
    <property type="entry name" value="(Trans)glycosidases"/>
    <property type="match status" value="1"/>
</dbReference>
<feature type="chain" id="PRO_5015629285" description="beta-glucosidase" evidence="7">
    <location>
        <begin position="18"/>
        <end position="775"/>
    </location>
</feature>
<dbReference type="EC" id="3.2.1.21" evidence="3"/>
<dbReference type="Gene3D" id="2.60.40.10">
    <property type="entry name" value="Immunoglobulins"/>
    <property type="match status" value="1"/>
</dbReference>
<keyword evidence="4 7" id="KW-0732">Signal</keyword>
<feature type="signal peptide" evidence="7">
    <location>
        <begin position="1"/>
        <end position="17"/>
    </location>
</feature>
<evidence type="ECO:0000256" key="7">
    <source>
        <dbReference type="SAM" id="SignalP"/>
    </source>
</evidence>
<name>A0A2T5BXG8_9BACT</name>
<dbReference type="PANTHER" id="PTHR30620">
    <property type="entry name" value="PERIPLASMIC BETA-GLUCOSIDASE-RELATED"/>
    <property type="match status" value="1"/>
</dbReference>
<dbReference type="SMART" id="SM01217">
    <property type="entry name" value="Fn3_like"/>
    <property type="match status" value="1"/>
</dbReference>
<dbReference type="GO" id="GO:0009251">
    <property type="term" value="P:glucan catabolic process"/>
    <property type="evidence" value="ECO:0007669"/>
    <property type="project" value="TreeGrafter"/>
</dbReference>
<dbReference type="FunFam" id="3.20.20.300:FF:000007">
    <property type="entry name" value="Lysosomal beta glucosidase"/>
    <property type="match status" value="1"/>
</dbReference>
<evidence type="ECO:0000256" key="1">
    <source>
        <dbReference type="ARBA" id="ARBA00000448"/>
    </source>
</evidence>
<evidence type="ECO:0000259" key="8">
    <source>
        <dbReference type="SMART" id="SM01217"/>
    </source>
</evidence>
<comment type="catalytic activity">
    <reaction evidence="1">
        <text>Hydrolysis of terminal, non-reducing beta-D-glucosyl residues with release of beta-D-glucose.</text>
        <dbReference type="EC" id="3.2.1.21"/>
    </reaction>
</comment>
<dbReference type="Proteomes" id="UP000243525">
    <property type="component" value="Unassembled WGS sequence"/>
</dbReference>
<evidence type="ECO:0000256" key="6">
    <source>
        <dbReference type="ARBA" id="ARBA00023295"/>
    </source>
</evidence>
<dbReference type="InterPro" id="IPR017853">
    <property type="entry name" value="GH"/>
</dbReference>
<dbReference type="OrthoDB" id="9805821at2"/>
<dbReference type="Gene3D" id="3.20.20.300">
    <property type="entry name" value="Glycoside hydrolase, family 3, N-terminal domain"/>
    <property type="match status" value="1"/>
</dbReference>
<evidence type="ECO:0000313" key="9">
    <source>
        <dbReference type="EMBL" id="PTN05030.1"/>
    </source>
</evidence>
<dbReference type="Pfam" id="PF00933">
    <property type="entry name" value="Glyco_hydro_3"/>
    <property type="match status" value="1"/>
</dbReference>
<dbReference type="Pfam" id="PF14310">
    <property type="entry name" value="Fn3-like"/>
    <property type="match status" value="1"/>
</dbReference>
<proteinExistence type="inferred from homology"/>
<dbReference type="AlphaFoldDB" id="A0A2T5BXG8"/>
<evidence type="ECO:0000256" key="2">
    <source>
        <dbReference type="ARBA" id="ARBA00005336"/>
    </source>
</evidence>
<dbReference type="InterPro" id="IPR036881">
    <property type="entry name" value="Glyco_hydro_3_C_sf"/>
</dbReference>
<gene>
    <name evidence="9" type="ORF">C8N47_1288</name>
</gene>
<comment type="caution">
    <text evidence="9">The sequence shown here is derived from an EMBL/GenBank/DDBJ whole genome shotgun (WGS) entry which is preliminary data.</text>
</comment>
<keyword evidence="6" id="KW-0326">Glycosidase</keyword>
<dbReference type="InterPro" id="IPR013783">
    <property type="entry name" value="Ig-like_fold"/>
</dbReference>
<evidence type="ECO:0000313" key="10">
    <source>
        <dbReference type="Proteomes" id="UP000243525"/>
    </source>
</evidence>
<reference evidence="9 10" key="1">
    <citation type="submission" date="2018-04" db="EMBL/GenBank/DDBJ databases">
        <title>Genomic Encyclopedia of Archaeal and Bacterial Type Strains, Phase II (KMG-II): from individual species to whole genera.</title>
        <authorList>
            <person name="Goeker M."/>
        </authorList>
    </citation>
    <scope>NUCLEOTIDE SEQUENCE [LARGE SCALE GENOMIC DNA]</scope>
    <source>
        <strain evidence="9 10">DSM 28823</strain>
    </source>
</reference>
<dbReference type="InterPro" id="IPR001764">
    <property type="entry name" value="Glyco_hydro_3_N"/>
</dbReference>
<dbReference type="InterPro" id="IPR051915">
    <property type="entry name" value="Cellulose_Degrad_GH3"/>
</dbReference>
<dbReference type="InterPro" id="IPR026891">
    <property type="entry name" value="Fn3-like"/>
</dbReference>
<comment type="similarity">
    <text evidence="2">Belongs to the glycosyl hydrolase 3 family.</text>
</comment>
<dbReference type="PRINTS" id="PR00133">
    <property type="entry name" value="GLHYDRLASE3"/>
</dbReference>
<feature type="domain" description="Fibronectin type III-like" evidence="8">
    <location>
        <begin position="690"/>
        <end position="759"/>
    </location>
</feature>
<accession>A0A2T5BXG8</accession>
<dbReference type="Gene3D" id="3.40.50.1700">
    <property type="entry name" value="Glycoside hydrolase family 3 C-terminal domain"/>
    <property type="match status" value="1"/>
</dbReference>
<evidence type="ECO:0000256" key="4">
    <source>
        <dbReference type="ARBA" id="ARBA00022729"/>
    </source>
</evidence>
<dbReference type="GO" id="GO:0008422">
    <property type="term" value="F:beta-glucosidase activity"/>
    <property type="evidence" value="ECO:0007669"/>
    <property type="project" value="UniProtKB-EC"/>
</dbReference>
<dbReference type="PANTHER" id="PTHR30620:SF16">
    <property type="entry name" value="LYSOSOMAL BETA GLUCOSIDASE"/>
    <property type="match status" value="1"/>
</dbReference>
<dbReference type="PROSITE" id="PS51257">
    <property type="entry name" value="PROKAR_LIPOPROTEIN"/>
    <property type="match status" value="1"/>
</dbReference>
<evidence type="ECO:0000256" key="5">
    <source>
        <dbReference type="ARBA" id="ARBA00022801"/>
    </source>
</evidence>
<organism evidence="9 10">
    <name type="scientific">Mangrovibacterium marinum</name>
    <dbReference type="NCBI Taxonomy" id="1639118"/>
    <lineage>
        <taxon>Bacteria</taxon>
        <taxon>Pseudomonadati</taxon>
        <taxon>Bacteroidota</taxon>
        <taxon>Bacteroidia</taxon>
        <taxon>Marinilabiliales</taxon>
        <taxon>Prolixibacteraceae</taxon>
        <taxon>Mangrovibacterium</taxon>
    </lineage>
</organism>
<evidence type="ECO:0000256" key="3">
    <source>
        <dbReference type="ARBA" id="ARBA00012744"/>
    </source>
</evidence>
<sequence length="775" mass="86312">MTLKKVLLIFSSTIMVACTTQVTPPSAVAEDPKIEQQVSDIIKKMTLDEKIGQMTELSIDVLGEFVNDEFKLDDAKLHKAIAEFKVGSLLNAPGPVAQSREKWQEIIGKIQDVSMKEIGIPCIYGLDQNHGTTYTLGGTLFPQNINIGASFNTELAYKSAQVTAYETRAANCPWTYSPTVDMARDPRWPRVWENYGEDCLVNSIMGSTAVRGFQGNDPNHIPADRIATSVKHYMGYSMSRTGKDRTPAYISDADLREKCFAPFKACVEAGALTIMVNSGSINGVPVHANYDLLTKWLKEDLKWDGMLLTDWADIDNLYTREHIAANKKEAIQIAINAGIDMAMEPYDLHFCTLLKELVEENKVPMSRIDDAVRRILRLKLRLDLFNCPNTMTEDYPLFGSNEHKQLARHAAEESMILLKNENNILPLTKGKKLLVTGPNANSMRCLNGGWSYSWQGHLTDRFAGEYNTIYEAICNKFGADNVRLEQGVTYKPEGSYTEENEPEIDKAVAAARNVDIIIACIGENSYCETPGNLNDLAISPNQRKLIKALATTGKPIVLILNEGRPRIINDIEPLASGIINILLPGNFGGDALANILDGSVNPSAKMPYTYPRNQAELTTYDYRVSEEIDKMEGAYDYDAVISVQWPFGYGLSYTTFEYSNFKTNMDSFTAEDELHFSVDITNSGTKSGKEAVMLFSRDLVASLTPESRRLRAFKKVELQPGETQTVTLSIKVSDLAFVGADGNWTLEQGGFRMQCGNQTLNIECSKTYKWNTPNK</sequence>
<dbReference type="InterPro" id="IPR002772">
    <property type="entry name" value="Glyco_hydro_3_C"/>
</dbReference>
<keyword evidence="10" id="KW-1185">Reference proteome</keyword>
<dbReference type="Pfam" id="PF01915">
    <property type="entry name" value="Glyco_hydro_3_C"/>
    <property type="match status" value="1"/>
</dbReference>
<dbReference type="EMBL" id="QAAD01000028">
    <property type="protein sequence ID" value="PTN05030.1"/>
    <property type="molecule type" value="Genomic_DNA"/>
</dbReference>
<dbReference type="InterPro" id="IPR036962">
    <property type="entry name" value="Glyco_hydro_3_N_sf"/>
</dbReference>
<dbReference type="RefSeq" id="WP_107823775.1">
    <property type="nucleotide sequence ID" value="NZ_OY782574.1"/>
</dbReference>
<dbReference type="SUPFAM" id="SSF52279">
    <property type="entry name" value="Beta-D-glucan exohydrolase, C-terminal domain"/>
    <property type="match status" value="1"/>
</dbReference>
<protein>
    <recommendedName>
        <fullName evidence="3">beta-glucosidase</fullName>
        <ecNumber evidence="3">3.2.1.21</ecNumber>
    </recommendedName>
</protein>
<keyword evidence="5" id="KW-0378">Hydrolase</keyword>